<feature type="non-terminal residue" evidence="1">
    <location>
        <position position="34"/>
    </location>
</feature>
<organism evidence="1">
    <name type="scientific">marine sediment metagenome</name>
    <dbReference type="NCBI Taxonomy" id="412755"/>
    <lineage>
        <taxon>unclassified sequences</taxon>
        <taxon>metagenomes</taxon>
        <taxon>ecological metagenomes</taxon>
    </lineage>
</organism>
<gene>
    <name evidence="1" type="ORF">LCGC14_2018540</name>
</gene>
<dbReference type="EMBL" id="LAZR01023276">
    <property type="protein sequence ID" value="KKL79066.1"/>
    <property type="molecule type" value="Genomic_DNA"/>
</dbReference>
<proteinExistence type="predicted"/>
<name>A0A0F9FKP8_9ZZZZ</name>
<comment type="caution">
    <text evidence="1">The sequence shown here is derived from an EMBL/GenBank/DDBJ whole genome shotgun (WGS) entry which is preliminary data.</text>
</comment>
<reference evidence="1" key="1">
    <citation type="journal article" date="2015" name="Nature">
        <title>Complex archaea that bridge the gap between prokaryotes and eukaryotes.</title>
        <authorList>
            <person name="Spang A."/>
            <person name="Saw J.H."/>
            <person name="Jorgensen S.L."/>
            <person name="Zaremba-Niedzwiedzka K."/>
            <person name="Martijn J."/>
            <person name="Lind A.E."/>
            <person name="van Eijk R."/>
            <person name="Schleper C."/>
            <person name="Guy L."/>
            <person name="Ettema T.J."/>
        </authorList>
    </citation>
    <scope>NUCLEOTIDE SEQUENCE</scope>
</reference>
<sequence length="34" mass="3731">MLPLFQNGAMVLLVVILFSRESSDLLKHTAQATS</sequence>
<accession>A0A0F9FKP8</accession>
<protein>
    <submittedName>
        <fullName evidence="1">Uncharacterized protein</fullName>
    </submittedName>
</protein>
<evidence type="ECO:0000313" key="1">
    <source>
        <dbReference type="EMBL" id="KKL79066.1"/>
    </source>
</evidence>
<dbReference type="AlphaFoldDB" id="A0A0F9FKP8"/>